<dbReference type="PANTHER" id="PTHR30069:SF40">
    <property type="entry name" value="TONB-DEPENDENT RECEPTOR NMB0964-RELATED"/>
    <property type="match status" value="1"/>
</dbReference>
<dbReference type="InterPro" id="IPR039426">
    <property type="entry name" value="TonB-dep_rcpt-like"/>
</dbReference>
<gene>
    <name evidence="14" type="ORF">FM111_06715</name>
</gene>
<dbReference type="InterPro" id="IPR000531">
    <property type="entry name" value="Beta-barrel_TonB"/>
</dbReference>
<reference evidence="14 15" key="1">
    <citation type="submission" date="2017-02" db="EMBL/GenBank/DDBJ databases">
        <authorList>
            <person name="Peterson S.W."/>
        </authorList>
    </citation>
    <scope>NUCLEOTIDE SEQUENCE [LARGE SCALE GENOMIC DNA]</scope>
    <source>
        <strain evidence="14 15">3F5N</strain>
    </source>
</reference>
<dbReference type="Proteomes" id="UP000195766">
    <property type="component" value="Unassembled WGS sequence"/>
</dbReference>
<dbReference type="EMBL" id="FUIE01000036">
    <property type="protein sequence ID" value="SJM58887.1"/>
    <property type="molecule type" value="Genomic_DNA"/>
</dbReference>
<dbReference type="InterPro" id="IPR037066">
    <property type="entry name" value="Plug_dom_sf"/>
</dbReference>
<dbReference type="InterPro" id="IPR012910">
    <property type="entry name" value="Plug_dom"/>
</dbReference>
<dbReference type="AlphaFoldDB" id="A0A1R4FST6"/>
<dbReference type="PANTHER" id="PTHR30069">
    <property type="entry name" value="TONB-DEPENDENT OUTER MEMBRANE RECEPTOR"/>
    <property type="match status" value="1"/>
</dbReference>
<dbReference type="RefSeq" id="WP_256968126.1">
    <property type="nucleotide sequence ID" value="NZ_FUIE01000036.1"/>
</dbReference>
<dbReference type="GO" id="GO:0044718">
    <property type="term" value="P:siderophore transmembrane transport"/>
    <property type="evidence" value="ECO:0007669"/>
    <property type="project" value="TreeGrafter"/>
</dbReference>
<dbReference type="Gene3D" id="2.40.170.20">
    <property type="entry name" value="TonB-dependent receptor, beta-barrel domain"/>
    <property type="match status" value="1"/>
</dbReference>
<feature type="chain" id="PRO_5013204205" evidence="11">
    <location>
        <begin position="28"/>
        <end position="712"/>
    </location>
</feature>
<name>A0A1R4FST6_BREDI</name>
<evidence type="ECO:0000256" key="4">
    <source>
        <dbReference type="ARBA" id="ARBA00022692"/>
    </source>
</evidence>
<evidence type="ECO:0000313" key="14">
    <source>
        <dbReference type="EMBL" id="SJM58887.1"/>
    </source>
</evidence>
<evidence type="ECO:0000256" key="3">
    <source>
        <dbReference type="ARBA" id="ARBA00022452"/>
    </source>
</evidence>
<keyword evidence="6 8" id="KW-0472">Membrane</keyword>
<keyword evidence="14" id="KW-0675">Receptor</keyword>
<dbReference type="InterPro" id="IPR036942">
    <property type="entry name" value="Beta-barrel_TonB_sf"/>
</dbReference>
<evidence type="ECO:0000256" key="5">
    <source>
        <dbReference type="ARBA" id="ARBA00023077"/>
    </source>
</evidence>
<dbReference type="GO" id="GO:0009279">
    <property type="term" value="C:cell outer membrane"/>
    <property type="evidence" value="ECO:0007669"/>
    <property type="project" value="UniProtKB-SubCell"/>
</dbReference>
<evidence type="ECO:0000259" key="13">
    <source>
        <dbReference type="Pfam" id="PF07715"/>
    </source>
</evidence>
<feature type="domain" description="TonB-dependent receptor plug" evidence="13">
    <location>
        <begin position="73"/>
        <end position="176"/>
    </location>
</feature>
<evidence type="ECO:0000256" key="6">
    <source>
        <dbReference type="ARBA" id="ARBA00023136"/>
    </source>
</evidence>
<keyword evidence="3 8" id="KW-1134">Transmembrane beta strand</keyword>
<evidence type="ECO:0000256" key="2">
    <source>
        <dbReference type="ARBA" id="ARBA00022448"/>
    </source>
</evidence>
<proteinExistence type="inferred from homology"/>
<protein>
    <submittedName>
        <fullName evidence="14">Zinc-regulated outer membrane receptor</fullName>
    </submittedName>
</protein>
<organism evidence="14 15">
    <name type="scientific">Brevundimonas diminuta 3F5N</name>
    <dbReference type="NCBI Taxonomy" id="1255603"/>
    <lineage>
        <taxon>Bacteria</taxon>
        <taxon>Pseudomonadati</taxon>
        <taxon>Pseudomonadota</taxon>
        <taxon>Alphaproteobacteria</taxon>
        <taxon>Caulobacterales</taxon>
        <taxon>Caulobacteraceae</taxon>
        <taxon>Brevundimonas</taxon>
    </lineage>
</organism>
<evidence type="ECO:0000256" key="7">
    <source>
        <dbReference type="ARBA" id="ARBA00023237"/>
    </source>
</evidence>
<dbReference type="Gene3D" id="2.170.130.10">
    <property type="entry name" value="TonB-dependent receptor, plug domain"/>
    <property type="match status" value="1"/>
</dbReference>
<comment type="similarity">
    <text evidence="8 9">Belongs to the TonB-dependent receptor family.</text>
</comment>
<accession>A0A1R4FST6</accession>
<keyword evidence="4 8" id="KW-0812">Transmembrane</keyword>
<feature type="signal peptide" evidence="11">
    <location>
        <begin position="1"/>
        <end position="27"/>
    </location>
</feature>
<dbReference type="Pfam" id="PF00593">
    <property type="entry name" value="TonB_dep_Rec_b-barrel"/>
    <property type="match status" value="1"/>
</dbReference>
<evidence type="ECO:0000256" key="8">
    <source>
        <dbReference type="PROSITE-ProRule" id="PRU01360"/>
    </source>
</evidence>
<keyword evidence="5 9" id="KW-0798">TonB box</keyword>
<keyword evidence="11" id="KW-0732">Signal</keyword>
<evidence type="ECO:0000256" key="11">
    <source>
        <dbReference type="SAM" id="SignalP"/>
    </source>
</evidence>
<evidence type="ECO:0000259" key="12">
    <source>
        <dbReference type="Pfam" id="PF00593"/>
    </source>
</evidence>
<feature type="region of interest" description="Disordered" evidence="10">
    <location>
        <begin position="302"/>
        <end position="332"/>
    </location>
</feature>
<dbReference type="Pfam" id="PF07715">
    <property type="entry name" value="Plug"/>
    <property type="match status" value="1"/>
</dbReference>
<evidence type="ECO:0000256" key="10">
    <source>
        <dbReference type="SAM" id="MobiDB-lite"/>
    </source>
</evidence>
<evidence type="ECO:0000313" key="15">
    <source>
        <dbReference type="Proteomes" id="UP000195766"/>
    </source>
</evidence>
<evidence type="ECO:0000256" key="9">
    <source>
        <dbReference type="RuleBase" id="RU003357"/>
    </source>
</evidence>
<dbReference type="PROSITE" id="PS52016">
    <property type="entry name" value="TONB_DEPENDENT_REC_3"/>
    <property type="match status" value="1"/>
</dbReference>
<feature type="domain" description="TonB-dependent receptor-like beta-barrel" evidence="12">
    <location>
        <begin position="260"/>
        <end position="681"/>
    </location>
</feature>
<comment type="subcellular location">
    <subcellularLocation>
        <location evidence="1 8">Cell outer membrane</location>
        <topology evidence="1 8">Multi-pass membrane protein</topology>
    </subcellularLocation>
</comment>
<sequence length="712" mass="76692">MRFRTFLLTAAGAAALTSLGVAAPAYAEEVFAEDVMQRQSQGDPHDHAPRAADAYEVDEVVVRALPLGRAGDDVGSHVALLSGDDLVHRRQSTLGDTLNSIPGVNSDTFGGGASRPVVRGQTSPRVKVLSEGAGLMDASEVSPDHAVSGEPLLLEGVEILRGPAALLYGGGAIGGAVNLLDKKIPTRVPANGGEGVAEYRRGSVDNEEAGVVGLTVGAGNFAVRVEAAARKSDDYKVPGWDEPRLDGSYNETSTATLGASWIGSRGYLGAAYTEQTSRYGLAGHSHEYEGCHPHGDHLHCGGGHDHGHDDHDHGDDDHGHEHEGEHDHAAPEVRLKSRRVDLRGELRDPLPGIENVRLRAGYTDYEHSELEEGVVSTTFTNKGYDGRIEAQHREIAGFRGVVGLQLSKSDFAAVGEESFLAPSTTKNTGLFVMEEYEIGLWHLEGALRQEWQETSAIGLPDTEHKPFSISGAAVWHFTPGWSGALSLSRSQRAPSAQELYADGVHLATNTYEIGDTNLDVETANSIELTLRKTEGALTGSVSAYHYIYDDYIFARTLDQFEDFRLIRYSQADATFTGIEGELTQQFTSWLSGTVFGDYVQGELKGDGGALPRIPAARAGVRLAAFQGPWSGDVEYSRTFKQTDIAAFEHETPGYNMVNATVAYDIDLGPVRSQIFLRGTNLLDETAFNHASFLAETAPLRGRNLTVGVRARF</sequence>
<keyword evidence="2 8" id="KW-0813">Transport</keyword>
<dbReference type="SUPFAM" id="SSF56935">
    <property type="entry name" value="Porins"/>
    <property type="match status" value="1"/>
</dbReference>
<dbReference type="GO" id="GO:0015344">
    <property type="term" value="F:siderophore uptake transmembrane transporter activity"/>
    <property type="evidence" value="ECO:0007669"/>
    <property type="project" value="TreeGrafter"/>
</dbReference>
<evidence type="ECO:0000256" key="1">
    <source>
        <dbReference type="ARBA" id="ARBA00004571"/>
    </source>
</evidence>
<keyword evidence="7 8" id="KW-0998">Cell outer membrane</keyword>